<dbReference type="InterPro" id="IPR000794">
    <property type="entry name" value="Beta-ketoacyl_synthase"/>
</dbReference>
<dbReference type="Gene3D" id="3.40.47.10">
    <property type="match status" value="1"/>
</dbReference>
<evidence type="ECO:0000256" key="1">
    <source>
        <dbReference type="ARBA" id="ARBA00022679"/>
    </source>
</evidence>
<dbReference type="EC" id="2.3.1.179" evidence="3"/>
<dbReference type="GO" id="GO:0006633">
    <property type="term" value="P:fatty acid biosynthetic process"/>
    <property type="evidence" value="ECO:0007669"/>
    <property type="project" value="TreeGrafter"/>
</dbReference>
<reference evidence="3" key="1">
    <citation type="submission" date="2020-02" db="EMBL/GenBank/DDBJ databases">
        <authorList>
            <person name="Meier V. D."/>
        </authorList>
    </citation>
    <scope>NUCLEOTIDE SEQUENCE</scope>
    <source>
        <strain evidence="3">AVDCRST_MAG66</strain>
    </source>
</reference>
<protein>
    <submittedName>
        <fullName evidence="3">3-oxoacyl-[acyl-carrier-protein] synthase, KASII</fullName>
        <ecNumber evidence="3">2.3.1.179</ecNumber>
    </submittedName>
</protein>
<name>A0A6J4QAE6_9PSEU</name>
<feature type="domain" description="Beta-ketoacyl synthase-like N-terminal" evidence="2">
    <location>
        <begin position="3"/>
        <end position="193"/>
    </location>
</feature>
<evidence type="ECO:0000259" key="2">
    <source>
        <dbReference type="Pfam" id="PF00109"/>
    </source>
</evidence>
<sequence>MIPIAISGVGMLSTLGRDPVALAEQLAVSARLPEAGPDGRAAAAIKDFDVRAELGRKGSTFLDRRTALTLVACRAALDDAGVDIGALASGRCGAVLGTTVGSARSSIDYARETFVQDPPHLVNPGLFPNTVMNCAAGQSAIRFGLKGVNATIAGGPVAFASVLRYCANLFRTEQADLLLGGAVEELTPHSSWLSRSWGRPTVPAGEGGAVFVLGPGRPGVRPDAEVVGVALGFRPGPGREPEAVGRCVRLALEQAAEHGHADPAADVATCALRGGADETLDRAVWRAVLREASVSPDDPPERLVVHDHVGECGSATQALELAAVLGRHRVRPGLDGRLTVLAAHSADGAVGALVVRGWSRDGGSARGDDRL</sequence>
<dbReference type="InterPro" id="IPR014030">
    <property type="entry name" value="Ketoacyl_synth_N"/>
</dbReference>
<dbReference type="PANTHER" id="PTHR11712">
    <property type="entry name" value="POLYKETIDE SYNTHASE-RELATED"/>
    <property type="match status" value="1"/>
</dbReference>
<keyword evidence="3" id="KW-0012">Acyltransferase</keyword>
<dbReference type="SUPFAM" id="SSF53901">
    <property type="entry name" value="Thiolase-like"/>
    <property type="match status" value="1"/>
</dbReference>
<proteinExistence type="predicted"/>
<dbReference type="EMBL" id="CADCUS010000488">
    <property type="protein sequence ID" value="CAA9432613.1"/>
    <property type="molecule type" value="Genomic_DNA"/>
</dbReference>
<dbReference type="GO" id="GO:0005829">
    <property type="term" value="C:cytosol"/>
    <property type="evidence" value="ECO:0007669"/>
    <property type="project" value="TreeGrafter"/>
</dbReference>
<accession>A0A6J4QAE6</accession>
<keyword evidence="1 3" id="KW-0808">Transferase</keyword>
<evidence type="ECO:0000313" key="3">
    <source>
        <dbReference type="EMBL" id="CAA9432613.1"/>
    </source>
</evidence>
<organism evidence="3">
    <name type="scientific">uncultured Pseudonocardia sp</name>
    <dbReference type="NCBI Taxonomy" id="211455"/>
    <lineage>
        <taxon>Bacteria</taxon>
        <taxon>Bacillati</taxon>
        <taxon>Actinomycetota</taxon>
        <taxon>Actinomycetes</taxon>
        <taxon>Pseudonocardiales</taxon>
        <taxon>Pseudonocardiaceae</taxon>
        <taxon>Pseudonocardia</taxon>
        <taxon>environmental samples</taxon>
    </lineage>
</organism>
<dbReference type="Pfam" id="PF00109">
    <property type="entry name" value="ketoacyl-synt"/>
    <property type="match status" value="1"/>
</dbReference>
<dbReference type="GO" id="GO:0004315">
    <property type="term" value="F:3-oxoacyl-[acyl-carrier-protein] synthase activity"/>
    <property type="evidence" value="ECO:0007669"/>
    <property type="project" value="UniProtKB-EC"/>
</dbReference>
<dbReference type="InterPro" id="IPR016039">
    <property type="entry name" value="Thiolase-like"/>
</dbReference>
<gene>
    <name evidence="3" type="ORF">AVDCRST_MAG66-3792</name>
</gene>
<dbReference type="PANTHER" id="PTHR11712:SF336">
    <property type="entry name" value="3-OXOACYL-[ACYL-CARRIER-PROTEIN] SYNTHASE, MITOCHONDRIAL"/>
    <property type="match status" value="1"/>
</dbReference>
<dbReference type="AlphaFoldDB" id="A0A6J4QAE6"/>